<feature type="region of interest" description="Disordered" evidence="1">
    <location>
        <begin position="276"/>
        <end position="298"/>
    </location>
</feature>
<accession>A0A067SRM0</accession>
<protein>
    <submittedName>
        <fullName evidence="2">Uncharacterized protein</fullName>
    </submittedName>
</protein>
<evidence type="ECO:0000256" key="1">
    <source>
        <dbReference type="SAM" id="MobiDB-lite"/>
    </source>
</evidence>
<dbReference type="EMBL" id="KL142385">
    <property type="protein sequence ID" value="KDR73590.1"/>
    <property type="molecule type" value="Genomic_DNA"/>
</dbReference>
<feature type="compositionally biased region" description="Polar residues" evidence="1">
    <location>
        <begin position="276"/>
        <end position="285"/>
    </location>
</feature>
<proteinExistence type="predicted"/>
<evidence type="ECO:0000313" key="2">
    <source>
        <dbReference type="EMBL" id="KDR73590.1"/>
    </source>
</evidence>
<gene>
    <name evidence="2" type="ORF">GALMADRAFT_142063</name>
</gene>
<organism evidence="2 3">
    <name type="scientific">Galerina marginata (strain CBS 339.88)</name>
    <dbReference type="NCBI Taxonomy" id="685588"/>
    <lineage>
        <taxon>Eukaryota</taxon>
        <taxon>Fungi</taxon>
        <taxon>Dikarya</taxon>
        <taxon>Basidiomycota</taxon>
        <taxon>Agaricomycotina</taxon>
        <taxon>Agaricomycetes</taxon>
        <taxon>Agaricomycetidae</taxon>
        <taxon>Agaricales</taxon>
        <taxon>Agaricineae</taxon>
        <taxon>Strophariaceae</taxon>
        <taxon>Galerina</taxon>
    </lineage>
</organism>
<sequence length="583" mass="64085">MSTPSSVIASKLADLISSIGGPDLDVGSIERLGDLHAGKLLLDWLIAQLEIGFGEEEGGRRLFASIQNTVLEKDEVLILNRVEPSETNSNAEQSPLAPSDYMLPSRLKKHAEYINKEAELVQREAELIRARISETKEASKKITHSIKLLQRAVFDLDSNACKSEERISELSIKADTTIASTLNDAHGLLQDLGLSKRSQGLAITADVIENLADISPQTAPDLESARSLPLATQNELSGVTTNLRHDLKHFALLHEQQTAKILDLQVEAERLQKALSSENGGNNSAMAMKSRHGSLAQTDDPRLTKELEDICVLLEREVALRESGGASGDSALDALLSELDEVYRIGSVEDEVPAVEEMLRQAWSLDQAAILKVQEEVLDEALASLDSASLPLEQMHSSLSRLARCVQDAEAVLEALAEELGEIHLHDRNTSSGYQEEELERQLKYTLGDLKDLRPTGAAPMLLLTQDDVLAELRSLVMRAAALETSERAWADDLVHKYFIPPLRPALTQIYAHSPLNTSPPFSFPADVRELEAQTRSKAMELHKLTNSLEEEVRETFAKQSNLKRLNAFVNKWSATAVALGES</sequence>
<reference evidence="3" key="1">
    <citation type="journal article" date="2014" name="Proc. Natl. Acad. Sci. U.S.A.">
        <title>Extensive sampling of basidiomycete genomes demonstrates inadequacy of the white-rot/brown-rot paradigm for wood decay fungi.</title>
        <authorList>
            <person name="Riley R."/>
            <person name="Salamov A.A."/>
            <person name="Brown D.W."/>
            <person name="Nagy L.G."/>
            <person name="Floudas D."/>
            <person name="Held B.W."/>
            <person name="Levasseur A."/>
            <person name="Lombard V."/>
            <person name="Morin E."/>
            <person name="Otillar R."/>
            <person name="Lindquist E.A."/>
            <person name="Sun H."/>
            <person name="LaButti K.M."/>
            <person name="Schmutz J."/>
            <person name="Jabbour D."/>
            <person name="Luo H."/>
            <person name="Baker S.E."/>
            <person name="Pisabarro A.G."/>
            <person name="Walton J.D."/>
            <person name="Blanchette R.A."/>
            <person name="Henrissat B."/>
            <person name="Martin F."/>
            <person name="Cullen D."/>
            <person name="Hibbett D.S."/>
            <person name="Grigoriev I.V."/>
        </authorList>
    </citation>
    <scope>NUCLEOTIDE SEQUENCE [LARGE SCALE GENOMIC DNA]</scope>
    <source>
        <strain evidence="3">CBS 339.88</strain>
    </source>
</reference>
<dbReference type="AlphaFoldDB" id="A0A067SRM0"/>
<keyword evidence="3" id="KW-1185">Reference proteome</keyword>
<dbReference type="OrthoDB" id="2754287at2759"/>
<dbReference type="HOGENOM" id="CLU_035916_0_0_1"/>
<dbReference type="Proteomes" id="UP000027222">
    <property type="component" value="Unassembled WGS sequence"/>
</dbReference>
<evidence type="ECO:0000313" key="3">
    <source>
        <dbReference type="Proteomes" id="UP000027222"/>
    </source>
</evidence>
<name>A0A067SRM0_GALM3</name>